<dbReference type="KEGG" id="chyd:H4K34_13875"/>
<feature type="domain" description="YdhG-like" evidence="1">
    <location>
        <begin position="19"/>
        <end position="115"/>
    </location>
</feature>
<proteinExistence type="predicted"/>
<keyword evidence="3" id="KW-1185">Reference proteome</keyword>
<evidence type="ECO:0000313" key="2">
    <source>
        <dbReference type="EMBL" id="QNR26073.1"/>
    </source>
</evidence>
<sequence length="121" mass="13782">MKQYNQVADYLADQSEECRDKLLELRACILEAAPQAVEKINYNIPVFALEEGAKMDKQIMMAGYKKHVSLYPHPDTIEAFKDQLQEAIVKKGTLQFPLNKPLPKDLIIAMVKYRIQALGMA</sequence>
<dbReference type="EMBL" id="CP060139">
    <property type="protein sequence ID" value="QNR26073.1"/>
    <property type="molecule type" value="Genomic_DNA"/>
</dbReference>
<gene>
    <name evidence="2" type="ORF">H4K34_13875</name>
</gene>
<dbReference type="SUPFAM" id="SSF159888">
    <property type="entry name" value="YdhG-like"/>
    <property type="match status" value="1"/>
</dbReference>
<dbReference type="Proteomes" id="UP000516305">
    <property type="component" value="Chromosome"/>
</dbReference>
<reference evidence="2 3" key="1">
    <citation type="submission" date="2020-08" db="EMBL/GenBank/DDBJ databases">
        <title>Croceimicrobium hydrocarbonivorans gen. nov., sp. nov., a novel marine bacterium isolated from a bacterial consortium that degrades polyethylene terephthalate.</title>
        <authorList>
            <person name="Liu R."/>
        </authorList>
    </citation>
    <scope>NUCLEOTIDE SEQUENCE [LARGE SCALE GENOMIC DNA]</scope>
    <source>
        <strain evidence="2 3">A20-9</strain>
    </source>
</reference>
<dbReference type="Pfam" id="PF08818">
    <property type="entry name" value="DUF1801"/>
    <property type="match status" value="1"/>
</dbReference>
<organism evidence="2 3">
    <name type="scientific">Croceimicrobium hydrocarbonivorans</name>
    <dbReference type="NCBI Taxonomy" id="2761580"/>
    <lineage>
        <taxon>Bacteria</taxon>
        <taxon>Pseudomonadati</taxon>
        <taxon>Bacteroidota</taxon>
        <taxon>Flavobacteriia</taxon>
        <taxon>Flavobacteriales</taxon>
        <taxon>Owenweeksiaceae</taxon>
        <taxon>Croceimicrobium</taxon>
    </lineage>
</organism>
<dbReference type="Gene3D" id="3.90.1150.200">
    <property type="match status" value="1"/>
</dbReference>
<dbReference type="AlphaFoldDB" id="A0A7H0VK25"/>
<protein>
    <submittedName>
        <fullName evidence="2">DUF1801 domain-containing protein</fullName>
    </submittedName>
</protein>
<dbReference type="InterPro" id="IPR014922">
    <property type="entry name" value="YdhG-like"/>
</dbReference>
<name>A0A7H0VK25_9FLAO</name>
<evidence type="ECO:0000313" key="3">
    <source>
        <dbReference type="Proteomes" id="UP000516305"/>
    </source>
</evidence>
<evidence type="ECO:0000259" key="1">
    <source>
        <dbReference type="Pfam" id="PF08818"/>
    </source>
</evidence>
<accession>A0A7H0VK25</accession>